<dbReference type="GeneID" id="113217125"/>
<proteinExistence type="predicted"/>
<protein>
    <submittedName>
        <fullName evidence="3">Uncharacterized protein LOC113217125 isoform X2</fullName>
    </submittedName>
</protein>
<evidence type="ECO:0000256" key="1">
    <source>
        <dbReference type="SAM" id="Phobius"/>
    </source>
</evidence>
<keyword evidence="1" id="KW-0812">Transmembrane</keyword>
<dbReference type="RefSeq" id="XP_052133622.1">
    <property type="nucleotide sequence ID" value="XM_052277662.1"/>
</dbReference>
<feature type="transmembrane region" description="Helical" evidence="1">
    <location>
        <begin position="96"/>
        <end position="113"/>
    </location>
</feature>
<reference evidence="3" key="1">
    <citation type="submission" date="2025-08" db="UniProtKB">
        <authorList>
            <consortium name="RefSeq"/>
        </authorList>
    </citation>
    <scope>IDENTIFICATION</scope>
    <source>
        <tissue evidence="3">Whole organism</tissue>
    </source>
</reference>
<keyword evidence="1" id="KW-1133">Transmembrane helix</keyword>
<keyword evidence="2" id="KW-1185">Reference proteome</keyword>
<gene>
    <name evidence="3" type="primary">LOC113217125</name>
</gene>
<dbReference type="AlphaFoldDB" id="A0A9C6XDW9"/>
<evidence type="ECO:0000313" key="2">
    <source>
        <dbReference type="Proteomes" id="UP000504606"/>
    </source>
</evidence>
<accession>A0A9C6XDW9</accession>
<name>A0A9C6XDW9_FRAOC</name>
<organism evidence="2 3">
    <name type="scientific">Frankliniella occidentalis</name>
    <name type="common">Western flower thrips</name>
    <name type="synonym">Euthrips occidentalis</name>
    <dbReference type="NCBI Taxonomy" id="133901"/>
    <lineage>
        <taxon>Eukaryota</taxon>
        <taxon>Metazoa</taxon>
        <taxon>Ecdysozoa</taxon>
        <taxon>Arthropoda</taxon>
        <taxon>Hexapoda</taxon>
        <taxon>Insecta</taxon>
        <taxon>Pterygota</taxon>
        <taxon>Neoptera</taxon>
        <taxon>Paraneoptera</taxon>
        <taxon>Thysanoptera</taxon>
        <taxon>Terebrantia</taxon>
        <taxon>Thripoidea</taxon>
        <taxon>Thripidae</taxon>
        <taxon>Frankliniella</taxon>
    </lineage>
</organism>
<evidence type="ECO:0000313" key="3">
    <source>
        <dbReference type="RefSeq" id="XP_052133622.1"/>
    </source>
</evidence>
<dbReference type="Proteomes" id="UP000504606">
    <property type="component" value="Unplaced"/>
</dbReference>
<sequence length="300" mass="34451">MSAVVKSQPALLHRERYQCYQWQLDITRNPASKALRHGPTRDNYVSNSQSASNWWHCTQEIRYDARPSKSKSSEKPTSGHMSRVDLRMAMEMARHYTHWFAITVLALLWGAGIPGPTLAGHHQGSTKMSSKTRMLMKYYDIKICDNVLHYFRISKVGYRMVGGADVVDADGFMDVEIKSIKMLIIQLHRCLGGIGPNQCEYFTRMGWSTGLCELAVAKNMIWTPFVDKITPTFKCPAAAGFHQLRNATLDLSSFEKEGFHLPWERYIWKVHLRVLNEMDQIALCFNGTFEVRRVLVRKES</sequence>
<keyword evidence="1" id="KW-0472">Membrane</keyword>